<sequence>MSGFISELKSILGWDAATSEVASIKVGGQIISGWTSVVIRCGVDIMPWTADFGMTSYQPADGTTVDITSGADCAVYIGTTLVLTGYVVTVVEDLDGDNHTLQISVASKSIDLVDCAAEFSTYQMNGTNALAIAQRVSAFAGINVASINGAGNIDVQQFSIILTETAYEVIERLSRLAGVLFYDQPDGSIALSGVGSSRSASGFQIGRNVERFTRVDSQAGRYSDVTAILATTIMLFTKPGDQGYVDQMKALTAGPVAKDPGVTRPRHMLIPVELGDPGLSLPITTKRVQWEVARRYGRSQPVNVTCDSWRDTEGKLWQPNMVAPVTTRSGRSVDLVIGELTFRQDDNGTHADAVLMPKEAFLPEPIILPFQQNEGIAALSS</sequence>
<evidence type="ECO:0000259" key="2">
    <source>
        <dbReference type="Pfam" id="PF21929"/>
    </source>
</evidence>
<proteinExistence type="predicted"/>
<dbReference type="InterPro" id="IPR053981">
    <property type="entry name" value="Gp44/GpP-like_2nd"/>
</dbReference>
<keyword evidence="5" id="KW-1185">Reference proteome</keyword>
<dbReference type="InterPro" id="IPR049354">
    <property type="entry name" value="GpP-like_N"/>
</dbReference>
<feature type="domain" description="Baseplate hub protein gp44/GpP-like second" evidence="3">
    <location>
        <begin position="111"/>
        <end position="192"/>
    </location>
</feature>
<dbReference type="Pfam" id="PF22255">
    <property type="entry name" value="Gp44-like_2nd"/>
    <property type="match status" value="1"/>
</dbReference>
<dbReference type="Gene3D" id="3.55.50.10">
    <property type="entry name" value="Baseplate protein-like domains"/>
    <property type="match status" value="1"/>
</dbReference>
<dbReference type="Pfam" id="PF21929">
    <property type="entry name" value="GpP_4th"/>
    <property type="match status" value="1"/>
</dbReference>
<dbReference type="KEGG" id="nch:A0U93_10345"/>
<evidence type="ECO:0000259" key="3">
    <source>
        <dbReference type="Pfam" id="PF22255"/>
    </source>
</evidence>
<evidence type="ECO:0000313" key="5">
    <source>
        <dbReference type="Proteomes" id="UP000188604"/>
    </source>
</evidence>
<dbReference type="Proteomes" id="UP000188604">
    <property type="component" value="Chromosome"/>
</dbReference>
<protein>
    <submittedName>
        <fullName evidence="4">Phage tail protein</fullName>
    </submittedName>
</protein>
<feature type="domain" description="Baseplate hub protein gp44/GpP-like C-terminal" evidence="2">
    <location>
        <begin position="285"/>
        <end position="364"/>
    </location>
</feature>
<dbReference type="STRING" id="320497.A0U93_10345"/>
<accession>A0A1U9KRA3</accession>
<evidence type="ECO:0000259" key="1">
    <source>
        <dbReference type="Pfam" id="PF21683"/>
    </source>
</evidence>
<dbReference type="EMBL" id="CP014691">
    <property type="protein sequence ID" value="AQS88275.1"/>
    <property type="molecule type" value="Genomic_DNA"/>
</dbReference>
<dbReference type="PIRSF" id="PIRSF004440">
    <property type="entry name" value="GpP"/>
    <property type="match status" value="1"/>
</dbReference>
<dbReference type="SUPFAM" id="SSF69279">
    <property type="entry name" value="Phage tail proteins"/>
    <property type="match status" value="2"/>
</dbReference>
<organism evidence="4 5">
    <name type="scientific">Neoasaia chiangmaiensis</name>
    <dbReference type="NCBI Taxonomy" id="320497"/>
    <lineage>
        <taxon>Bacteria</taxon>
        <taxon>Pseudomonadati</taxon>
        <taxon>Pseudomonadota</taxon>
        <taxon>Alphaproteobacteria</taxon>
        <taxon>Acetobacterales</taxon>
        <taxon>Acetobacteraceae</taxon>
        <taxon>Neoasaia</taxon>
    </lineage>
</organism>
<gene>
    <name evidence="4" type="ORF">A0U93_10345</name>
</gene>
<dbReference type="OrthoDB" id="9016931at2"/>
<dbReference type="Gene3D" id="2.30.300.10">
    <property type="entry name" value="Baseplate protein-like domain - beta roll fold"/>
    <property type="match status" value="1"/>
</dbReference>
<dbReference type="InterPro" id="IPR023399">
    <property type="entry name" value="Baseplate-like_2-layer_sand"/>
</dbReference>
<dbReference type="RefSeq" id="WP_077807296.1">
    <property type="nucleotide sequence ID" value="NZ_BJXS01000003.1"/>
</dbReference>
<name>A0A1U9KRA3_9PROT</name>
<evidence type="ECO:0000313" key="4">
    <source>
        <dbReference type="EMBL" id="AQS88275.1"/>
    </source>
</evidence>
<dbReference type="AlphaFoldDB" id="A0A1U9KRA3"/>
<dbReference type="Gene3D" id="3.30.1920.10">
    <property type="entry name" value="Baseplate protein-like domains - 2 layer sandwich fold"/>
    <property type="match status" value="1"/>
</dbReference>
<dbReference type="Pfam" id="PF21683">
    <property type="entry name" value="GpP-like_1st"/>
    <property type="match status" value="1"/>
</dbReference>
<dbReference type="InterPro" id="IPR053982">
    <property type="entry name" value="Gp44/GpP-like_C"/>
</dbReference>
<feature type="domain" description="Baseplate hub protein gp44-like N-terminal" evidence="1">
    <location>
        <begin position="23"/>
        <end position="104"/>
    </location>
</feature>
<dbReference type="InterPro" id="IPR026276">
    <property type="entry name" value="Baseplate_GpP"/>
</dbReference>
<reference evidence="4 5" key="1">
    <citation type="submission" date="2016-03" db="EMBL/GenBank/DDBJ databases">
        <title>Acetic acid bacteria sequencing.</title>
        <authorList>
            <person name="Brandt J."/>
            <person name="Jakob F."/>
            <person name="Vogel R.F."/>
        </authorList>
    </citation>
    <scope>NUCLEOTIDE SEQUENCE [LARGE SCALE GENOMIC DNA]</scope>
    <source>
        <strain evidence="4 5">NBRC 101099</strain>
    </source>
</reference>